<dbReference type="AlphaFoldDB" id="A0A1G7DAL2"/>
<evidence type="ECO:0000256" key="3">
    <source>
        <dbReference type="ARBA" id="ARBA00022989"/>
    </source>
</evidence>
<organism evidence="6 7">
    <name type="scientific">Glycomyces harbinensis</name>
    <dbReference type="NCBI Taxonomy" id="58114"/>
    <lineage>
        <taxon>Bacteria</taxon>
        <taxon>Bacillati</taxon>
        <taxon>Actinomycetota</taxon>
        <taxon>Actinomycetes</taxon>
        <taxon>Glycomycetales</taxon>
        <taxon>Glycomycetaceae</taxon>
        <taxon>Glycomyces</taxon>
    </lineage>
</organism>
<keyword evidence="7" id="KW-1185">Reference proteome</keyword>
<evidence type="ECO:0000313" key="6">
    <source>
        <dbReference type="EMBL" id="SDE47765.1"/>
    </source>
</evidence>
<feature type="transmembrane region" description="Helical" evidence="5">
    <location>
        <begin position="95"/>
        <end position="114"/>
    </location>
</feature>
<dbReference type="Proteomes" id="UP000198949">
    <property type="component" value="Unassembled WGS sequence"/>
</dbReference>
<evidence type="ECO:0000256" key="5">
    <source>
        <dbReference type="SAM" id="Phobius"/>
    </source>
</evidence>
<accession>A0A1G7DAL2</accession>
<dbReference type="EMBL" id="FNAD01000023">
    <property type="protein sequence ID" value="SDE47765.1"/>
    <property type="molecule type" value="Genomic_DNA"/>
</dbReference>
<protein>
    <submittedName>
        <fullName evidence="6">DoxX-like family protein</fullName>
    </submittedName>
</protein>
<dbReference type="Pfam" id="PF13564">
    <property type="entry name" value="DoxX_2"/>
    <property type="match status" value="1"/>
</dbReference>
<dbReference type="InterPro" id="IPR032808">
    <property type="entry name" value="DoxX"/>
</dbReference>
<feature type="transmembrane region" description="Helical" evidence="5">
    <location>
        <begin position="69"/>
        <end position="89"/>
    </location>
</feature>
<sequence length="115" mass="11873">MNTAHVIVTIAAALWVGFSAYSILTKAPFVVEPLTDYGVPSSWWPWLGAAKAAGALGLLVGLFVPVIGVAAAVGIILYFTGAVVTVLRARSYKTVAYPVLYLVPTAAALVLGALA</sequence>
<evidence type="ECO:0000313" key="7">
    <source>
        <dbReference type="Proteomes" id="UP000198949"/>
    </source>
</evidence>
<evidence type="ECO:0000256" key="2">
    <source>
        <dbReference type="ARBA" id="ARBA00022692"/>
    </source>
</evidence>
<comment type="subcellular location">
    <subcellularLocation>
        <location evidence="1">Membrane</location>
        <topology evidence="1">Multi-pass membrane protein</topology>
    </subcellularLocation>
</comment>
<keyword evidence="4 5" id="KW-0472">Membrane</keyword>
<name>A0A1G7DAL2_9ACTN</name>
<dbReference type="OrthoDB" id="2629817at2"/>
<evidence type="ECO:0000256" key="4">
    <source>
        <dbReference type="ARBA" id="ARBA00023136"/>
    </source>
</evidence>
<dbReference type="RefSeq" id="WP_091040425.1">
    <property type="nucleotide sequence ID" value="NZ_FNAD01000023.1"/>
</dbReference>
<reference evidence="7" key="1">
    <citation type="submission" date="2016-10" db="EMBL/GenBank/DDBJ databases">
        <authorList>
            <person name="Varghese N."/>
            <person name="Submissions S."/>
        </authorList>
    </citation>
    <scope>NUCLEOTIDE SEQUENCE [LARGE SCALE GENOMIC DNA]</scope>
    <source>
        <strain evidence="7">CGMCC 4.3516</strain>
    </source>
</reference>
<gene>
    <name evidence="6" type="ORF">SAMN05216270_12362</name>
</gene>
<proteinExistence type="predicted"/>
<dbReference type="STRING" id="58114.SAMN05216270_12362"/>
<dbReference type="GO" id="GO:0016020">
    <property type="term" value="C:membrane"/>
    <property type="evidence" value="ECO:0007669"/>
    <property type="project" value="UniProtKB-SubCell"/>
</dbReference>
<evidence type="ECO:0000256" key="1">
    <source>
        <dbReference type="ARBA" id="ARBA00004141"/>
    </source>
</evidence>
<keyword evidence="2 5" id="KW-0812">Transmembrane</keyword>
<keyword evidence="3 5" id="KW-1133">Transmembrane helix</keyword>